<keyword evidence="2" id="KW-1185">Reference proteome</keyword>
<name>A0AA40GDV0_9HYME</name>
<organism evidence="1 2">
    <name type="scientific">Melipona bicolor</name>
    <dbReference type="NCBI Taxonomy" id="60889"/>
    <lineage>
        <taxon>Eukaryota</taxon>
        <taxon>Metazoa</taxon>
        <taxon>Ecdysozoa</taxon>
        <taxon>Arthropoda</taxon>
        <taxon>Hexapoda</taxon>
        <taxon>Insecta</taxon>
        <taxon>Pterygota</taxon>
        <taxon>Neoptera</taxon>
        <taxon>Endopterygota</taxon>
        <taxon>Hymenoptera</taxon>
        <taxon>Apocrita</taxon>
        <taxon>Aculeata</taxon>
        <taxon>Apoidea</taxon>
        <taxon>Anthophila</taxon>
        <taxon>Apidae</taxon>
        <taxon>Melipona</taxon>
    </lineage>
</organism>
<evidence type="ECO:0000313" key="1">
    <source>
        <dbReference type="EMBL" id="KAK1135915.1"/>
    </source>
</evidence>
<reference evidence="1" key="1">
    <citation type="submission" date="2021-10" db="EMBL/GenBank/DDBJ databases">
        <title>Melipona bicolor Genome sequencing and assembly.</title>
        <authorList>
            <person name="Araujo N.S."/>
            <person name="Arias M.C."/>
        </authorList>
    </citation>
    <scope>NUCLEOTIDE SEQUENCE</scope>
    <source>
        <strain evidence="1">USP_2M_L1-L4_2017</strain>
        <tissue evidence="1">Whole body</tissue>
    </source>
</reference>
<protein>
    <submittedName>
        <fullName evidence="1">Uncharacterized protein</fullName>
    </submittedName>
</protein>
<gene>
    <name evidence="1" type="ORF">K0M31_000487</name>
</gene>
<dbReference type="Proteomes" id="UP001177670">
    <property type="component" value="Unassembled WGS sequence"/>
</dbReference>
<dbReference type="AlphaFoldDB" id="A0AA40GDV0"/>
<comment type="caution">
    <text evidence="1">The sequence shown here is derived from an EMBL/GenBank/DDBJ whole genome shotgun (WGS) entry which is preliminary data.</text>
</comment>
<dbReference type="EMBL" id="JAHYIQ010000001">
    <property type="protein sequence ID" value="KAK1135915.1"/>
    <property type="molecule type" value="Genomic_DNA"/>
</dbReference>
<evidence type="ECO:0000313" key="2">
    <source>
        <dbReference type="Proteomes" id="UP001177670"/>
    </source>
</evidence>
<accession>A0AA40GDV0</accession>
<proteinExistence type="predicted"/>
<sequence length="57" mass="5626">MRVDEEARLPGIGASALTEVEIARKTAVTCVALTGGCGGVPGVAGLEKGDSRKAEAG</sequence>